<evidence type="ECO:0000256" key="1">
    <source>
        <dbReference type="SAM" id="Phobius"/>
    </source>
</evidence>
<evidence type="ECO:0000313" key="2">
    <source>
        <dbReference type="EMBL" id="MBA1835462.1"/>
    </source>
</evidence>
<feature type="transmembrane region" description="Helical" evidence="1">
    <location>
        <begin position="47"/>
        <end position="67"/>
    </location>
</feature>
<keyword evidence="1" id="KW-0812">Transmembrane</keyword>
<dbReference type="RefSeq" id="WP_181194824.1">
    <property type="nucleotide sequence ID" value="NZ_JABFEE010000006.1"/>
</dbReference>
<dbReference type="EMBL" id="JABFEE010000006">
    <property type="protein sequence ID" value="MBA1835462.1"/>
    <property type="molecule type" value="Genomic_DNA"/>
</dbReference>
<comment type="caution">
    <text evidence="2">The sequence shown here is derived from an EMBL/GenBank/DDBJ whole genome shotgun (WGS) entry which is preliminary data.</text>
</comment>
<reference evidence="2 3" key="1">
    <citation type="submission" date="2020-05" db="EMBL/GenBank/DDBJ databases">
        <title>Descriptions of Corynebacterium xxxx sp. nov., Corynebacterium yyyy sp. nov. and Corynebacterium zzzz sp. nov.</title>
        <authorList>
            <person name="Zhang G."/>
        </authorList>
    </citation>
    <scope>NUCLEOTIDE SEQUENCE [LARGE SCALE GENOMIC DNA]</scope>
    <source>
        <strain evidence="3">zg-915</strain>
    </source>
</reference>
<dbReference type="AlphaFoldDB" id="A0A838CKS6"/>
<organism evidence="2 3">
    <name type="scientific">Corynebacterium wankanglinii</name>
    <dbReference type="NCBI Taxonomy" id="2735136"/>
    <lineage>
        <taxon>Bacteria</taxon>
        <taxon>Bacillati</taxon>
        <taxon>Actinomycetota</taxon>
        <taxon>Actinomycetes</taxon>
        <taxon>Mycobacteriales</taxon>
        <taxon>Corynebacteriaceae</taxon>
        <taxon>Corynebacterium</taxon>
    </lineage>
</organism>
<evidence type="ECO:0008006" key="4">
    <source>
        <dbReference type="Google" id="ProtNLM"/>
    </source>
</evidence>
<accession>A0A838CKS6</accession>
<keyword evidence="1" id="KW-0472">Membrane</keyword>
<keyword evidence="1" id="KW-1133">Transmembrane helix</keyword>
<dbReference type="Proteomes" id="UP000581408">
    <property type="component" value="Unassembled WGS sequence"/>
</dbReference>
<protein>
    <recommendedName>
        <fullName evidence="4">Holin</fullName>
    </recommendedName>
</protein>
<name>A0A838CKS6_9CORY</name>
<proteinExistence type="predicted"/>
<evidence type="ECO:0000313" key="3">
    <source>
        <dbReference type="Proteomes" id="UP000581408"/>
    </source>
</evidence>
<feature type="transmembrane region" description="Helical" evidence="1">
    <location>
        <begin position="20"/>
        <end position="41"/>
    </location>
</feature>
<gene>
    <name evidence="2" type="ORF">HMC16_06975</name>
</gene>
<sequence>MTHRMQNVRTVVATPWWLRLCLYVVVAIGGLIATALGLVEPADVDNWLAQVVSFGALIGGGMAAVHVEKPAREAAPDEGALLDGFTAYPQEVTNAQ</sequence>